<reference evidence="4 5" key="2">
    <citation type="journal article" date="2011" name="Virol. J.">
        <title>Sequence characteristics of T4-like bacteriophage IME08 benome termini revealed by high throughput sequencing.</title>
        <authorList>
            <person name="Jiang X."/>
            <person name="Jiang H."/>
            <person name="Li C."/>
            <person name="Wang S."/>
            <person name="Mi Z."/>
            <person name="An X."/>
            <person name="Chen J."/>
            <person name="Tong Y."/>
        </authorList>
    </citation>
    <scope>NUCLEOTIDE SEQUENCE [LARGE SCALE GENOMIC DNA]</scope>
</reference>
<dbReference type="HAMAP" id="MF_04161">
    <property type="entry name" value="Sliding_clamp_T4"/>
    <property type="match status" value="1"/>
</dbReference>
<dbReference type="SUPFAM" id="SSF55979">
    <property type="entry name" value="DNA clamp"/>
    <property type="match status" value="2"/>
</dbReference>
<evidence type="ECO:0000313" key="4">
    <source>
        <dbReference type="EMBL" id="ADI55380.1"/>
    </source>
</evidence>
<evidence type="ECO:0000313" key="5">
    <source>
        <dbReference type="Proteomes" id="UP000201129"/>
    </source>
</evidence>
<name>D7RM64_9CAUD</name>
<dbReference type="RefSeq" id="YP_003734201.1">
    <property type="nucleotide sequence ID" value="NC_014260.1"/>
</dbReference>
<evidence type="ECO:0000259" key="2">
    <source>
        <dbReference type="Pfam" id="PF02916"/>
    </source>
</evidence>
<dbReference type="Pfam" id="PF02916">
    <property type="entry name" value="DNA_PPF"/>
    <property type="match status" value="1"/>
</dbReference>
<comment type="function">
    <text evidence="1">Sliding clamp that encircles the genomic DNA and links the DNA polymerase to the template to control the processivity of DNA synthesis. Responsible for tethering the catalytic subunit of DNA polymerase to DNA during high-speed replication. Interaction with the sliding-clamp-loader opens the sliding clamp so that it can be loaded around the DNA template. During transcription, encircles the DNA and tethers host RNA polymerase (RNAP) to it.</text>
</comment>
<dbReference type="EMBL" id="HM071924">
    <property type="protein sequence ID" value="ADI55380.1"/>
    <property type="molecule type" value="Genomic_DNA"/>
</dbReference>
<dbReference type="InterPro" id="IPR015200">
    <property type="entry name" value="Sliding_clamp_C"/>
</dbReference>
<dbReference type="GO" id="GO:0019083">
    <property type="term" value="P:viral transcription"/>
    <property type="evidence" value="ECO:0007669"/>
    <property type="project" value="UniProtKB-UniRule"/>
</dbReference>
<keyword evidence="1" id="KW-0235">DNA replication</keyword>
<accession>D7RM64</accession>
<dbReference type="GeneID" id="9384390"/>
<keyword evidence="5" id="KW-1185">Reference proteome</keyword>
<dbReference type="Gene3D" id="3.70.10.10">
    <property type="match status" value="1"/>
</dbReference>
<dbReference type="GO" id="GO:0039693">
    <property type="term" value="P:viral DNA genome replication"/>
    <property type="evidence" value="ECO:0007669"/>
    <property type="project" value="UniProtKB-UniRule"/>
</dbReference>
<organism evidence="4 5">
    <name type="scientific">Escherichia phage IME08</name>
    <dbReference type="NCBI Taxonomy" id="698728"/>
    <lineage>
        <taxon>Viruses</taxon>
        <taxon>Duplodnaviria</taxon>
        <taxon>Heunggongvirae</taxon>
        <taxon>Uroviricota</taxon>
        <taxon>Caudoviricetes</taxon>
        <taxon>Pantevenvirales</taxon>
        <taxon>Straboviridae</taxon>
        <taxon>Tevenvirinae</taxon>
        <taxon>Dhakavirus</taxon>
        <taxon>Dhakavirus ime08</taxon>
    </lineage>
</organism>
<evidence type="ECO:0000256" key="1">
    <source>
        <dbReference type="HAMAP-Rule" id="MF_04161"/>
    </source>
</evidence>
<dbReference type="GO" id="GO:0030337">
    <property type="term" value="F:DNA polymerase processivity factor activity"/>
    <property type="evidence" value="ECO:0007669"/>
    <property type="project" value="UniProtKB-UniRule"/>
</dbReference>
<gene>
    <name evidence="4" type="primary">45</name>
</gene>
<keyword evidence="1" id="KW-1195">Viral transcription</keyword>
<dbReference type="KEGG" id="vg:9384390"/>
<dbReference type="GO" id="GO:0006260">
    <property type="term" value="P:DNA replication"/>
    <property type="evidence" value="ECO:0007669"/>
    <property type="project" value="UniProtKB-KW"/>
</dbReference>
<sequence length="233" mass="25620">MMKFSKETLNILKNFSGINPGIMLKPGNTILTRSVTGASYGEATVNDTFDIEAAIYDLNGFLSILSLVSDSAEVSVSEDQTTLIIKDQRSTIKWPIADPSTIAFPSKAIPFPVAEVIFDLKAEDYQQLMRVSSGLSIDTFAITVDNGKIVINGYKQVDDKELTRPLYSLVVADHDGPEFKFIINKTNMKMMPADYHVLLWARGEGQDARFAAKFEGSQASYVLAMEAGSSHSF</sequence>
<dbReference type="InterPro" id="IPR046389">
    <property type="entry name" value="Sliding_clamp_T4"/>
</dbReference>
<feature type="domain" description="DNA polymerase processivity factor" evidence="2">
    <location>
        <begin position="2"/>
        <end position="111"/>
    </location>
</feature>
<dbReference type="Pfam" id="PF09116">
    <property type="entry name" value="gp45-slide_C"/>
    <property type="match status" value="1"/>
</dbReference>
<protein>
    <recommendedName>
        <fullName evidence="1">Sliding clamp</fullName>
    </recommendedName>
    <alternativeName>
        <fullName evidence="1">DNA polymerase accessory protein Gp45</fullName>
    </alternativeName>
    <alternativeName>
        <fullName evidence="1">DNA polymerase clamp</fullName>
    </alternativeName>
</protein>
<dbReference type="InterPro" id="IPR004190">
    <property type="entry name" value="DNA_pol_proc_fac"/>
</dbReference>
<evidence type="ECO:0000259" key="3">
    <source>
        <dbReference type="Pfam" id="PF09116"/>
    </source>
</evidence>
<comment type="similarity">
    <text evidence="1">Belongs to the Tevenvirinae sliding clamp family.</text>
</comment>
<dbReference type="InterPro" id="IPR046938">
    <property type="entry name" value="DNA_clamp_sf"/>
</dbReference>
<dbReference type="Proteomes" id="UP000201129">
    <property type="component" value="Segment"/>
</dbReference>
<keyword evidence="1" id="KW-1194">Viral DNA replication</keyword>
<proteinExistence type="inferred from homology"/>
<dbReference type="OrthoDB" id="7567at10239"/>
<comment type="subunit">
    <text evidence="1">Homotrimer. Interacts with the viral DNA polymerase; this interaction constitutes the polymerase holoenzyme. Interacts with the sliding-clamp-loader; this interaction allows the sliding-clamp-loader to open the sliding clamp. Interacts with the viral DNA ligase. Part of the replicase complex that includes the DNA polymerase, the polymerase clamp, the clamp loader complex, the single-stranded DNA binding protein, the primase, the helicase and the helicase assembly factor. Interacts with the viral RNA polymerase (RNAP). Part of the transcription activation complex containing host RNAP, the viral RNA polymerase sigma-like factor, the late transcription coactivator, and the sliding clamp.</text>
</comment>
<feature type="domain" description="Sliding clamp C-terminal" evidence="3">
    <location>
        <begin position="118"/>
        <end position="227"/>
    </location>
</feature>
<reference evidence="4 5" key="1">
    <citation type="journal article" date="2011" name="Arch. Virol.">
        <title>The complete genome sequence of a novel T4-like bacteriophage, IME08.</title>
        <authorList>
            <person name="Jiang H."/>
            <person name="Jiang X."/>
            <person name="Wang S."/>
            <person name="Li C."/>
            <person name="Chen B."/>
            <person name="An X."/>
            <person name="Mi Z."/>
            <person name="Chen J."/>
            <person name="Tong Y."/>
        </authorList>
    </citation>
    <scope>NUCLEOTIDE SEQUENCE [LARGE SCALE GENOMIC DNA]</scope>
</reference>